<gene>
    <name evidence="1" type="ORF">GCM10007160_21320</name>
</gene>
<dbReference type="RefSeq" id="WP_189468960.1">
    <property type="nucleotide sequence ID" value="NZ_BMXS01000009.1"/>
</dbReference>
<evidence type="ECO:0000313" key="2">
    <source>
        <dbReference type="Proteomes" id="UP000653056"/>
    </source>
</evidence>
<keyword evidence="2" id="KW-1185">Reference proteome</keyword>
<evidence type="ECO:0000313" key="1">
    <source>
        <dbReference type="EMBL" id="GGX93473.1"/>
    </source>
</evidence>
<dbReference type="Gene3D" id="1.10.357.10">
    <property type="entry name" value="Tetracycline Repressor, domain 2"/>
    <property type="match status" value="1"/>
</dbReference>
<reference evidence="2" key="1">
    <citation type="journal article" date="2019" name="Int. J. Syst. Evol. Microbiol.">
        <title>The Global Catalogue of Microorganisms (GCM) 10K type strain sequencing project: providing services to taxonomists for standard genome sequencing and annotation.</title>
        <authorList>
            <consortium name="The Broad Institute Genomics Platform"/>
            <consortium name="The Broad Institute Genome Sequencing Center for Infectious Disease"/>
            <person name="Wu L."/>
            <person name="Ma J."/>
        </authorList>
    </citation>
    <scope>NUCLEOTIDE SEQUENCE [LARGE SCALE GENOMIC DNA]</scope>
    <source>
        <strain evidence="2">KCTC 22228</strain>
    </source>
</reference>
<comment type="caution">
    <text evidence="1">The sequence shown here is derived from an EMBL/GenBank/DDBJ whole genome shotgun (WGS) entry which is preliminary data.</text>
</comment>
<sequence length="228" mass="26465">MAMTPVHRSDAAGHFEPLADRILEAALQRAEECGWEAVEMTEVAARLDISASSILDHYRDLDAIANAWFLRGWRAMLANKPDGFDTWPAKERIEYCMLAWFDALAPHRRVTVQMLRTKAHLPHLHTWGPMIFDLSRTIQWLRQAARLEAPYGTRRARMEEIGLTALFLDTLRIWSRDETPNQQDTRHFLGKRLERGDRLMRWIWRGRDGGLSRSAETHEPSPEIVDKL</sequence>
<dbReference type="Proteomes" id="UP000653056">
    <property type="component" value="Unassembled WGS sequence"/>
</dbReference>
<dbReference type="SUPFAM" id="SSF46689">
    <property type="entry name" value="Homeodomain-like"/>
    <property type="match status" value="1"/>
</dbReference>
<name>A0ABQ2YUE2_9GAMM</name>
<evidence type="ECO:0008006" key="3">
    <source>
        <dbReference type="Google" id="ProtNLM"/>
    </source>
</evidence>
<dbReference type="EMBL" id="BMXS01000009">
    <property type="protein sequence ID" value="GGX93473.1"/>
    <property type="molecule type" value="Genomic_DNA"/>
</dbReference>
<protein>
    <recommendedName>
        <fullName evidence="3">TetR family transcriptional regulator</fullName>
    </recommendedName>
</protein>
<accession>A0ABQ2YUE2</accession>
<organism evidence="1 2">
    <name type="scientific">Litchfieldella qijiaojingensis</name>
    <dbReference type="NCBI Taxonomy" id="980347"/>
    <lineage>
        <taxon>Bacteria</taxon>
        <taxon>Pseudomonadati</taxon>
        <taxon>Pseudomonadota</taxon>
        <taxon>Gammaproteobacteria</taxon>
        <taxon>Oceanospirillales</taxon>
        <taxon>Halomonadaceae</taxon>
        <taxon>Litchfieldella</taxon>
    </lineage>
</organism>
<proteinExistence type="predicted"/>
<dbReference type="InterPro" id="IPR009057">
    <property type="entry name" value="Homeodomain-like_sf"/>
</dbReference>